<reference evidence="1" key="1">
    <citation type="submission" date="2018-01" db="EMBL/GenBank/DDBJ databases">
        <authorList>
            <person name="Gaut B.S."/>
            <person name="Morton B.R."/>
            <person name="Clegg M.T."/>
            <person name="Duvall M.R."/>
        </authorList>
    </citation>
    <scope>NUCLEOTIDE SEQUENCE</scope>
    <source>
        <strain evidence="1">Cupriavidus taiwanensis STM 8555</strain>
    </source>
</reference>
<geneLocation type="plasmid" evidence="1">
    <name>I</name>
</geneLocation>
<dbReference type="AlphaFoldDB" id="A0A375HFA3"/>
<accession>A0A375HFA3</accession>
<keyword evidence="1" id="KW-0614">Plasmid</keyword>
<sequence>MCHQTKLCDGVDDFGLQLRNPAATTICRLVQHCGGHASEDIQYKVILGHGKNSQQRVISGPPASFSFSVALQYVLQDIVVDENKEPLRHGRVIREQFHQVEEGGDEVPLFLITCRLEEGFHALISASPCRHDLLLKCGLRA</sequence>
<organism evidence="1">
    <name type="scientific">Cupriavidus taiwanensis</name>
    <dbReference type="NCBI Taxonomy" id="164546"/>
    <lineage>
        <taxon>Bacteria</taxon>
        <taxon>Pseudomonadati</taxon>
        <taxon>Pseudomonadota</taxon>
        <taxon>Betaproteobacteria</taxon>
        <taxon>Burkholderiales</taxon>
        <taxon>Burkholderiaceae</taxon>
        <taxon>Cupriavidus</taxon>
    </lineage>
</organism>
<gene>
    <name evidence="1" type="ORF">CBM2612_P0414</name>
</gene>
<protein>
    <submittedName>
        <fullName evidence="1">Uncharacterized protein</fullName>
    </submittedName>
</protein>
<evidence type="ECO:0000313" key="1">
    <source>
        <dbReference type="EMBL" id="SPD49069.1"/>
    </source>
</evidence>
<dbReference type="EMBL" id="LT984809">
    <property type="protein sequence ID" value="SPD49069.1"/>
    <property type="molecule type" value="Genomic_DNA"/>
</dbReference>
<proteinExistence type="predicted"/>
<name>A0A375HFA3_9BURK</name>